<protein>
    <submittedName>
        <fullName evidence="8">Uncharacterized protein</fullName>
    </submittedName>
</protein>
<feature type="domain" description="C2H2-type" evidence="6">
    <location>
        <begin position="1076"/>
        <end position="1105"/>
    </location>
</feature>
<organism evidence="8 9">
    <name type="scientific">Aspergillus fumigatiaffinis</name>
    <dbReference type="NCBI Taxonomy" id="340414"/>
    <lineage>
        <taxon>Eukaryota</taxon>
        <taxon>Fungi</taxon>
        <taxon>Dikarya</taxon>
        <taxon>Ascomycota</taxon>
        <taxon>Pezizomycotina</taxon>
        <taxon>Eurotiomycetes</taxon>
        <taxon>Eurotiomycetidae</taxon>
        <taxon>Eurotiales</taxon>
        <taxon>Aspergillaceae</taxon>
        <taxon>Aspergillus</taxon>
        <taxon>Aspergillus subgen. Fumigati</taxon>
    </lineage>
</organism>
<keyword evidence="2" id="KW-0539">Nucleus</keyword>
<keyword evidence="4" id="KW-0862">Zinc</keyword>
<dbReference type="Gene3D" id="1.25.10.10">
    <property type="entry name" value="Leucine-rich Repeat Variant"/>
    <property type="match status" value="1"/>
</dbReference>
<dbReference type="Pfam" id="PF04082">
    <property type="entry name" value="Fungal_trans"/>
    <property type="match status" value="1"/>
</dbReference>
<evidence type="ECO:0000313" key="8">
    <source>
        <dbReference type="EMBL" id="KAF4245118.1"/>
    </source>
</evidence>
<dbReference type="GO" id="GO:0005634">
    <property type="term" value="C:nucleus"/>
    <property type="evidence" value="ECO:0007669"/>
    <property type="project" value="UniProtKB-ARBA"/>
</dbReference>
<feature type="region of interest" description="Disordered" evidence="5">
    <location>
        <begin position="1130"/>
        <end position="1157"/>
    </location>
</feature>
<evidence type="ECO:0000256" key="4">
    <source>
        <dbReference type="PROSITE-ProRule" id="PRU00042"/>
    </source>
</evidence>
<keyword evidence="9" id="KW-1185">Reference proteome</keyword>
<dbReference type="InterPro" id="IPR013087">
    <property type="entry name" value="Znf_C2H2_type"/>
</dbReference>
<dbReference type="InterPro" id="IPR011989">
    <property type="entry name" value="ARM-like"/>
</dbReference>
<dbReference type="InterPro" id="IPR058537">
    <property type="entry name" value="TPR_TNPO3_IPO13_4th"/>
</dbReference>
<dbReference type="CDD" id="cd12148">
    <property type="entry name" value="fungal_TF_MHR"/>
    <property type="match status" value="1"/>
</dbReference>
<dbReference type="Pfam" id="PF24139">
    <property type="entry name" value="TPR_TNPO3_IPO13_4th"/>
    <property type="match status" value="1"/>
</dbReference>
<dbReference type="GO" id="GO:0006351">
    <property type="term" value="P:DNA-templated transcription"/>
    <property type="evidence" value="ECO:0007669"/>
    <property type="project" value="InterPro"/>
</dbReference>
<dbReference type="SUPFAM" id="SSF57667">
    <property type="entry name" value="beta-beta-alpha zinc fingers"/>
    <property type="match status" value="1"/>
</dbReference>
<evidence type="ECO:0000259" key="6">
    <source>
        <dbReference type="PROSITE" id="PS50157"/>
    </source>
</evidence>
<proteinExistence type="predicted"/>
<dbReference type="FunFam" id="1.25.10.10:FF:000266">
    <property type="entry name" value="mRNA transport regulator MTR10"/>
    <property type="match status" value="1"/>
</dbReference>
<feature type="region of interest" description="Disordered" evidence="5">
    <location>
        <begin position="1233"/>
        <end position="1271"/>
    </location>
</feature>
<dbReference type="SMART" id="SM00913">
    <property type="entry name" value="IBN_N"/>
    <property type="match status" value="1"/>
</dbReference>
<dbReference type="GO" id="GO:0003677">
    <property type="term" value="F:DNA binding"/>
    <property type="evidence" value="ECO:0007669"/>
    <property type="project" value="InterPro"/>
</dbReference>
<feature type="compositionally biased region" description="Polar residues" evidence="5">
    <location>
        <begin position="1241"/>
        <end position="1271"/>
    </location>
</feature>
<reference evidence="8" key="1">
    <citation type="journal article" date="2020" name="bioRxiv">
        <title>Genomic and phenotypic heterogeneity of clinical isolates of the human pathogens Aspergillus fumigatus, Aspergillus lentulus and Aspergillus fumigatiaffinis.</title>
        <authorList>
            <person name="dos Santos R.A.C."/>
            <person name="Steenwyk J.L."/>
            <person name="Rivero-Menendez O."/>
            <person name="Mead M.E."/>
            <person name="Silva L.P."/>
            <person name="Bastos R.W."/>
            <person name="Alastruey-Izquierdo A."/>
            <person name="Goldman G.H."/>
            <person name="Rokas A."/>
        </authorList>
    </citation>
    <scope>NUCLEOTIDE SEQUENCE</scope>
    <source>
        <strain evidence="8">CNM-CM6805</strain>
    </source>
</reference>
<dbReference type="InterPro" id="IPR057942">
    <property type="entry name" value="TPR_TNPO3_IPO13_3rd"/>
</dbReference>
<reference evidence="8" key="2">
    <citation type="submission" date="2020-04" db="EMBL/GenBank/DDBJ databases">
        <authorList>
            <person name="Santos R.A.C."/>
            <person name="Steenwyk J.L."/>
            <person name="Rivero-Menendez O."/>
            <person name="Mead M.E."/>
            <person name="Silva L.P."/>
            <person name="Bastos R.W."/>
            <person name="Alastruey-Izquierdo A."/>
            <person name="Goldman G.H."/>
            <person name="Rokas A."/>
        </authorList>
    </citation>
    <scope>NUCLEOTIDE SEQUENCE</scope>
    <source>
        <strain evidence="8">CNM-CM6805</strain>
    </source>
</reference>
<evidence type="ECO:0000256" key="5">
    <source>
        <dbReference type="SAM" id="MobiDB-lite"/>
    </source>
</evidence>
<feature type="compositionally biased region" description="Polar residues" evidence="5">
    <location>
        <begin position="1146"/>
        <end position="1157"/>
    </location>
</feature>
<dbReference type="PANTHER" id="PTHR12363:SF53">
    <property type="entry name" value="MRNA TRANSPORT REGULATOR MTR10"/>
    <property type="match status" value="1"/>
</dbReference>
<feature type="region of interest" description="Disordered" evidence="5">
    <location>
        <begin position="1662"/>
        <end position="1687"/>
    </location>
</feature>
<accession>A0A8H4HGD1</accession>
<keyword evidence="4" id="KW-0479">Metal-binding</keyword>
<evidence type="ECO:0000313" key="9">
    <source>
        <dbReference type="Proteomes" id="UP000653565"/>
    </source>
</evidence>
<dbReference type="Pfam" id="PF24140">
    <property type="entry name" value="TPR_TNPO3_IPO13_3rd"/>
    <property type="match status" value="1"/>
</dbReference>
<feature type="region of interest" description="Disordered" evidence="5">
    <location>
        <begin position="990"/>
        <end position="1029"/>
    </location>
</feature>
<evidence type="ECO:0000256" key="2">
    <source>
        <dbReference type="ARBA" id="ARBA00023242"/>
    </source>
</evidence>
<dbReference type="PANTHER" id="PTHR12363">
    <property type="entry name" value="TRANSPORTIN 3 AND IMPORTIN 13"/>
    <property type="match status" value="1"/>
</dbReference>
<gene>
    <name evidence="8" type="ORF">CNMCM6805_006551</name>
</gene>
<dbReference type="Pfam" id="PF03810">
    <property type="entry name" value="IBN_N"/>
    <property type="match status" value="1"/>
</dbReference>
<dbReference type="GO" id="GO:0006606">
    <property type="term" value="P:protein import into nucleus"/>
    <property type="evidence" value="ECO:0007669"/>
    <property type="project" value="TreeGrafter"/>
</dbReference>
<dbReference type="PROSITE" id="PS00028">
    <property type="entry name" value="ZINC_FINGER_C2H2_1"/>
    <property type="match status" value="2"/>
</dbReference>
<feature type="domain" description="C2H2-type" evidence="6">
    <location>
        <begin position="1106"/>
        <end position="1135"/>
    </location>
</feature>
<name>A0A8H4HGD1_9EURO</name>
<dbReference type="SMART" id="SM00355">
    <property type="entry name" value="ZnF_C2H2"/>
    <property type="match status" value="2"/>
</dbReference>
<dbReference type="FunFam" id="3.30.160.60:FF:001164">
    <property type="entry name" value="C2H2 finger domain protein, putative"/>
    <property type="match status" value="1"/>
</dbReference>
<dbReference type="InterPro" id="IPR057941">
    <property type="entry name" value="TPR_TNPO3_IPO13_2nd"/>
</dbReference>
<dbReference type="InterPro" id="IPR016024">
    <property type="entry name" value="ARM-type_fold"/>
</dbReference>
<feature type="compositionally biased region" description="Polar residues" evidence="5">
    <location>
        <begin position="1011"/>
        <end position="1029"/>
    </location>
</feature>
<comment type="caution">
    <text evidence="8">The sequence shown here is derived from an EMBL/GenBank/DDBJ whole genome shotgun (WGS) entry which is preliminary data.</text>
</comment>
<dbReference type="SUPFAM" id="SSF48371">
    <property type="entry name" value="ARM repeat"/>
    <property type="match status" value="1"/>
</dbReference>
<keyword evidence="4" id="KW-0863">Zinc-finger</keyword>
<dbReference type="GO" id="GO:0008270">
    <property type="term" value="F:zinc ion binding"/>
    <property type="evidence" value="ECO:0007669"/>
    <property type="project" value="UniProtKB-KW"/>
</dbReference>
<dbReference type="Gene3D" id="3.30.160.60">
    <property type="entry name" value="Classic Zinc Finger"/>
    <property type="match status" value="1"/>
</dbReference>
<evidence type="ECO:0000256" key="3">
    <source>
        <dbReference type="ARBA" id="ARBA00025147"/>
    </source>
</evidence>
<dbReference type="GO" id="GO:0008033">
    <property type="term" value="P:tRNA processing"/>
    <property type="evidence" value="ECO:0007669"/>
    <property type="project" value="UniProtKB-KW"/>
</dbReference>
<dbReference type="PROSITE" id="PS50157">
    <property type="entry name" value="ZINC_FINGER_C2H2_2"/>
    <property type="match status" value="2"/>
</dbReference>
<dbReference type="InterPro" id="IPR001494">
    <property type="entry name" value="Importin-beta_N"/>
</dbReference>
<dbReference type="InterPro" id="IPR036236">
    <property type="entry name" value="Znf_C2H2_sf"/>
</dbReference>
<keyword evidence="1" id="KW-0819">tRNA processing</keyword>
<feature type="domain" description="Importin N-terminal" evidence="7">
    <location>
        <begin position="34"/>
        <end position="101"/>
    </location>
</feature>
<dbReference type="GO" id="GO:0005737">
    <property type="term" value="C:cytoplasm"/>
    <property type="evidence" value="ECO:0007669"/>
    <property type="project" value="TreeGrafter"/>
</dbReference>
<feature type="compositionally biased region" description="Polar residues" evidence="5">
    <location>
        <begin position="1677"/>
        <end position="1687"/>
    </location>
</feature>
<dbReference type="InterPro" id="IPR013598">
    <property type="entry name" value="Exportin-1/Importin-b-like"/>
</dbReference>
<comment type="function">
    <text evidence="3">tRNA nucleus export receptor which facilitates tRNA translocation across the nuclear pore complex. Involved in pre-tRNA splicing, probably by affecting the interaction of pre-tRNA with splicing endonuclease.</text>
</comment>
<dbReference type="PROSITE" id="PS50166">
    <property type="entry name" value="IMPORTIN_B_NT"/>
    <property type="match status" value="1"/>
</dbReference>
<dbReference type="EMBL" id="JAAAPX010000003">
    <property type="protein sequence ID" value="KAF4245118.1"/>
    <property type="molecule type" value="Genomic_DNA"/>
</dbReference>
<dbReference type="GO" id="GO:0031267">
    <property type="term" value="F:small GTPase binding"/>
    <property type="evidence" value="ECO:0007669"/>
    <property type="project" value="InterPro"/>
</dbReference>
<dbReference type="Proteomes" id="UP000653565">
    <property type="component" value="Unassembled WGS sequence"/>
</dbReference>
<evidence type="ECO:0000259" key="7">
    <source>
        <dbReference type="PROSITE" id="PS50166"/>
    </source>
</evidence>
<dbReference type="Pfam" id="PF08389">
    <property type="entry name" value="Xpo1"/>
    <property type="match status" value="1"/>
</dbReference>
<dbReference type="InterPro" id="IPR007219">
    <property type="entry name" value="XnlR_reg_dom"/>
</dbReference>
<evidence type="ECO:0000256" key="1">
    <source>
        <dbReference type="ARBA" id="ARBA00022694"/>
    </source>
</evidence>
<dbReference type="Pfam" id="PF24138">
    <property type="entry name" value="TPR_TNPO3_IPO13_2nd"/>
    <property type="match status" value="1"/>
</dbReference>
<sequence length="2065" mass="229380">MASKEGAAGQAFGPVLAAVATMQGNVSRSEKTHAHEFLEKFQKSIEAWSITHNLLQSPDVPVEAKLFAATTLKGKIIFDLDQLPTESVVALRDSVLNLLVAYASGPRPIQTQLCVCLASLAIQMTEWKDVLATVGSALGSSAGDCVLEFLRILPEEVTEGRKINLSEEDLTMRTKELLEDNAEQVMHLLIQYAQSSPTASTNPRLLDCITSWMREIPAAKIVESPLMDVIVKALDNDVSFESAVDSMCTLYRDTREVDESVSIIQALYPRLLALRPKIAESAEAEDTDAFKGITRLFAEAGEAWVVMIARLPSEFRGLVEAVLECCARDWEHDAVSLTFVFWYELKQYVTLERYGDARVAFTDVFSKLVDIMVKHLEYPRPEEGETDLFGGDREQEEKFRHYRHSMGDVLKDCCAVIGVTECLSKANALIQQWVSKYASQASDQHVPHWQELEAPLFSLRAMGRMVDPEESTVLSQIIPLIVQIPNQEKVRFQAIMALARYTEWTAQHPETLEAQLNYVISGFQHSSPEVVQAAALAFKFLGTDCQKLLGGHIPQLHSFYESVIDKLKPASQEEVTEGVAAVVAVQPLDKIYETMKLFCDPIMARIMNLANNASDEQGQRAVADHLQLITIFVQVVNPYVGPNEDNPAVKYCGEILPIMTTIVMNFTSSTPILERVCRCWRYMIISYRTAMIPLLPTLAQSIANGFEASREGCFLWATDAVVREFAEGAEFVDRSTSNAVFQFYEQQAVAFLRILNELPPENLPDVIEDFYRLSSDAVRFYPKECITSSLAVPIFSAALSALTLQQIDPLIATLHYYHDLFSFAFEKPAVSEFTSSDGDSYTNPPEVREAVKQLILAQGQVLTQRILTGMMFTFPGDCFADASGVMMTLFDLVPQEAGAWVQSTLQMLPAGTMKPGEAERLLTGIADKVQTREIRKIRSLLQGRPVQIFVTDDLRSASSKTLSWLAPTDYLPHSETSSPAIVSKARVLRPQSDGHTRHRRGYRRSTTGYRISSTTQDREQTATTARTNLTGLDQELDYKREEPGDREEAMETDALRADGATRKRKRARKVNSDRKFECTHEGCGKSYSRAEHLYRHQLNHSPKQIYRCDFPDCYRTFVRQDLCVRHRERHTTQGSQLQKRDHFAQAASQNKQHSQLPHNVVDNTVPQMGSTQQPPILPATTVDLTSARSATTFPEGGVEILTPQSANGSSKHISVSSSASISLGRPLNYQPLVAQHGVGTPDSTASRSNSLSNHSINSPPGQANAPFSPSDLQKPAYVPLTGRHSIYPSGSPSDQTCQLTGLYPISRTRPQDTAAYSMSTDVNGSSVVQSLPYGSPTGLQMPVGGFSDLSMNTVPPSTQASLDRSTSITGLDSLSGMIASADPAFDPMASCVYPIFGGETYNNRSPFAMADDFTAWLFNEPIPGSSSLAYPPTASMMPNYLDPTQLQNQFLISEPAFGSFLNGVLPQHPMSVTSILDPGSPQAIMSEEKRQELLHLMATRFNEAAYSAVAKRKDALMDGDVDDDSHVLSLRMMQTYIGSYWYHFHSQLPILHQPTFVADKAPNLLLLAVMAIGAATLDNIHGQEVTETAAELANFIGWHLRWEIFMDADFRPPAKLWVFQALLLLEVFEKMYSTRALHERAHIHHDTTLTLMRRGSSLIGRSALDSPASFRDDRQTRSTTGSASNSEFAADDSWTHWIKAEATRRVAFAAFVLDSTHATMFGHSAKMVAHELRLPLPCDEALWSATSAAEVARVQSSLHANGVKPTMFLDGLKKTLNGQRVTTNAFGRTILMAGLLSVSWHMNQRDLQVSSLGVPQALGGRDKWRSALLRAFDNWRRDFDEALAQAGPPPFPNQYRRHSLEDEGVSESRDVLHGLAHMASHVDIVDCQIFAGAGRLMGRSITPRDYSAAREKMTERWATKASARDATFYALKFLSECLLNNRSVSEETGTYSGRDDYLLNRPWVIYVAVLVVWCYGYALDGPIASPPALETVAEQRRDMEAFLRRVGGVREPNELAMMKGRNQCLGLLMVLRNSFANTRWELLSEASNLLQSCIYKLRNQTPRTS</sequence>
<dbReference type="InterPro" id="IPR051345">
    <property type="entry name" value="Importin_beta-like_NTR"/>
</dbReference>